<comment type="subcellular location">
    <subcellularLocation>
        <location evidence="1">Nucleus</location>
    </subcellularLocation>
</comment>
<evidence type="ECO:0000259" key="6">
    <source>
        <dbReference type="Pfam" id="PF02362"/>
    </source>
</evidence>
<dbReference type="GO" id="GO:0009725">
    <property type="term" value="P:response to hormone"/>
    <property type="evidence" value="ECO:0007669"/>
    <property type="project" value="InterPro"/>
</dbReference>
<gene>
    <name evidence="7" type="ORF">Sradi_5400300</name>
</gene>
<dbReference type="EMBL" id="JACGWJ010000024">
    <property type="protein sequence ID" value="KAL0321388.1"/>
    <property type="molecule type" value="Genomic_DNA"/>
</dbReference>
<keyword evidence="2" id="KW-0805">Transcription regulation</keyword>
<comment type="caution">
    <text evidence="7">The sequence shown here is derived from an EMBL/GenBank/DDBJ whole genome shotgun (WGS) entry which is preliminary data.</text>
</comment>
<dbReference type="PANTHER" id="PTHR31384">
    <property type="entry name" value="AUXIN RESPONSE FACTOR 4-RELATED"/>
    <property type="match status" value="1"/>
</dbReference>
<protein>
    <submittedName>
        <fullName evidence="7">Auxin response factor 25</fullName>
    </submittedName>
</protein>
<dbReference type="AlphaFoldDB" id="A0AAW2LRS2"/>
<dbReference type="InterPro" id="IPR044835">
    <property type="entry name" value="ARF_plant"/>
</dbReference>
<dbReference type="GO" id="GO:0006355">
    <property type="term" value="P:regulation of DNA-templated transcription"/>
    <property type="evidence" value="ECO:0007669"/>
    <property type="project" value="InterPro"/>
</dbReference>
<dbReference type="PANTHER" id="PTHR31384:SF115">
    <property type="entry name" value="AUXIN RESPONSE FACTOR 6"/>
    <property type="match status" value="1"/>
</dbReference>
<evidence type="ECO:0000256" key="5">
    <source>
        <dbReference type="ARBA" id="ARBA00023242"/>
    </source>
</evidence>
<proteinExistence type="predicted"/>
<keyword evidence="4" id="KW-0804">Transcription</keyword>
<evidence type="ECO:0000256" key="1">
    <source>
        <dbReference type="ARBA" id="ARBA00004123"/>
    </source>
</evidence>
<reference evidence="7" key="1">
    <citation type="submission" date="2020-06" db="EMBL/GenBank/DDBJ databases">
        <authorList>
            <person name="Li T."/>
            <person name="Hu X."/>
            <person name="Zhang T."/>
            <person name="Song X."/>
            <person name="Zhang H."/>
            <person name="Dai N."/>
            <person name="Sheng W."/>
            <person name="Hou X."/>
            <person name="Wei L."/>
        </authorList>
    </citation>
    <scope>NUCLEOTIDE SEQUENCE</scope>
    <source>
        <strain evidence="7">G02</strain>
        <tissue evidence="7">Leaf</tissue>
    </source>
</reference>
<dbReference type="Pfam" id="PF02362">
    <property type="entry name" value="B3"/>
    <property type="match status" value="1"/>
</dbReference>
<dbReference type="InterPro" id="IPR003340">
    <property type="entry name" value="B3_DNA-bd"/>
</dbReference>
<evidence type="ECO:0000256" key="2">
    <source>
        <dbReference type="ARBA" id="ARBA00023015"/>
    </source>
</evidence>
<keyword evidence="5" id="KW-0539">Nucleus</keyword>
<evidence type="ECO:0000256" key="3">
    <source>
        <dbReference type="ARBA" id="ARBA00023125"/>
    </source>
</evidence>
<dbReference type="GO" id="GO:0003677">
    <property type="term" value="F:DNA binding"/>
    <property type="evidence" value="ECO:0007669"/>
    <property type="project" value="UniProtKB-KW"/>
</dbReference>
<dbReference type="CDD" id="cd10017">
    <property type="entry name" value="B3_DNA"/>
    <property type="match status" value="1"/>
</dbReference>
<keyword evidence="3" id="KW-0238">DNA-binding</keyword>
<dbReference type="InterPro" id="IPR015300">
    <property type="entry name" value="DNA-bd_pseudobarrel_sf"/>
</dbReference>
<name>A0AAW2LRS2_SESRA</name>
<sequence>MLLWWDRKESRKLHFYVGNHWLGNFEMNHSGEKNCLNSELWHACAGPLVSLPAIGSHVVYFPQGHSEQVAASTNKEVDGQIPNHPSLSPQLICQLHNVTMHADIETDEVYAQMTLQPLSPQEQKEVFFLPADLSAPSKQPTNYFCKTLTASDTSTHGGFSVPRRAAEKDFSQQPPAQELIARDLHNNEWKFRHIFRG</sequence>
<evidence type="ECO:0000313" key="7">
    <source>
        <dbReference type="EMBL" id="KAL0321388.1"/>
    </source>
</evidence>
<evidence type="ECO:0000256" key="4">
    <source>
        <dbReference type="ARBA" id="ARBA00023163"/>
    </source>
</evidence>
<organism evidence="7">
    <name type="scientific">Sesamum radiatum</name>
    <name type="common">Black benniseed</name>
    <dbReference type="NCBI Taxonomy" id="300843"/>
    <lineage>
        <taxon>Eukaryota</taxon>
        <taxon>Viridiplantae</taxon>
        <taxon>Streptophyta</taxon>
        <taxon>Embryophyta</taxon>
        <taxon>Tracheophyta</taxon>
        <taxon>Spermatophyta</taxon>
        <taxon>Magnoliopsida</taxon>
        <taxon>eudicotyledons</taxon>
        <taxon>Gunneridae</taxon>
        <taxon>Pentapetalae</taxon>
        <taxon>asterids</taxon>
        <taxon>lamiids</taxon>
        <taxon>Lamiales</taxon>
        <taxon>Pedaliaceae</taxon>
        <taxon>Sesamum</taxon>
    </lineage>
</organism>
<dbReference type="Gene3D" id="2.40.330.10">
    <property type="entry name" value="DNA-binding pseudobarrel domain"/>
    <property type="match status" value="1"/>
</dbReference>
<dbReference type="GO" id="GO:0005634">
    <property type="term" value="C:nucleus"/>
    <property type="evidence" value="ECO:0007669"/>
    <property type="project" value="UniProtKB-SubCell"/>
</dbReference>
<dbReference type="SUPFAM" id="SSF101936">
    <property type="entry name" value="DNA-binding pseudobarrel domain"/>
    <property type="match status" value="1"/>
</dbReference>
<accession>A0AAW2LRS2</accession>
<feature type="domain" description="TF-B3" evidence="6">
    <location>
        <begin position="144"/>
        <end position="196"/>
    </location>
</feature>
<reference evidence="7" key="2">
    <citation type="journal article" date="2024" name="Plant">
        <title>Genomic evolution and insights into agronomic trait innovations of Sesamum species.</title>
        <authorList>
            <person name="Miao H."/>
            <person name="Wang L."/>
            <person name="Qu L."/>
            <person name="Liu H."/>
            <person name="Sun Y."/>
            <person name="Le M."/>
            <person name="Wang Q."/>
            <person name="Wei S."/>
            <person name="Zheng Y."/>
            <person name="Lin W."/>
            <person name="Duan Y."/>
            <person name="Cao H."/>
            <person name="Xiong S."/>
            <person name="Wang X."/>
            <person name="Wei L."/>
            <person name="Li C."/>
            <person name="Ma Q."/>
            <person name="Ju M."/>
            <person name="Zhao R."/>
            <person name="Li G."/>
            <person name="Mu C."/>
            <person name="Tian Q."/>
            <person name="Mei H."/>
            <person name="Zhang T."/>
            <person name="Gao T."/>
            <person name="Zhang H."/>
        </authorList>
    </citation>
    <scope>NUCLEOTIDE SEQUENCE</scope>
    <source>
        <strain evidence="7">G02</strain>
    </source>
</reference>